<dbReference type="RefSeq" id="WP_111341151.1">
    <property type="nucleotide sequence ID" value="NZ_JAIWKD010000001.1"/>
</dbReference>
<dbReference type="OrthoDB" id="9770329at2"/>
<dbReference type="Proteomes" id="UP000249590">
    <property type="component" value="Unassembled WGS sequence"/>
</dbReference>
<evidence type="ECO:0000313" key="7">
    <source>
        <dbReference type="EMBL" id="RAI02982.1"/>
    </source>
</evidence>
<evidence type="ECO:0000256" key="1">
    <source>
        <dbReference type="ARBA" id="ARBA00004370"/>
    </source>
</evidence>
<dbReference type="PANTHER" id="PTHR11863">
    <property type="entry name" value="STEROL DESATURASE"/>
    <property type="match status" value="1"/>
</dbReference>
<feature type="transmembrane region" description="Helical" evidence="5">
    <location>
        <begin position="90"/>
        <end position="112"/>
    </location>
</feature>
<keyword evidence="4 5" id="KW-0472">Membrane</keyword>
<evidence type="ECO:0000313" key="8">
    <source>
        <dbReference type="Proteomes" id="UP000249590"/>
    </source>
</evidence>
<comment type="subcellular location">
    <subcellularLocation>
        <location evidence="1">Membrane</location>
    </subcellularLocation>
</comment>
<dbReference type="InterPro" id="IPR006694">
    <property type="entry name" value="Fatty_acid_hydroxylase"/>
</dbReference>
<sequence>MSAAILQFLGLWALTYALVFGTYLGFGWAFTAWSQRHPERKIQPKRDGQKRRAKEIRASARSLVVTCGCFAGGLFCMLKGWTLFDPWPLTWWSAPLMFVASVIFYDGWFYVVHRLGHTGPFMKYHVLHHQSVAPTVWSNYSDTFFDAFTQQGYFLIVPLIVPFGWPIFVAHRIFDHFNGMIGHSGFEFAAGPSSRTPWPLASVTFHDMHHSTFNYNYANHFSFWDRVFGTIHPEYDHRCAEMEEKIASAGKSGGSQTPLPTS</sequence>
<gene>
    <name evidence="7" type="ORF">DLJ53_00120</name>
</gene>
<dbReference type="Pfam" id="PF04116">
    <property type="entry name" value="FA_hydroxylase"/>
    <property type="match status" value="1"/>
</dbReference>
<evidence type="ECO:0000256" key="5">
    <source>
        <dbReference type="SAM" id="Phobius"/>
    </source>
</evidence>
<protein>
    <submittedName>
        <fullName evidence="7">Desaturase</fullName>
    </submittedName>
</protein>
<dbReference type="EMBL" id="QHHQ01000001">
    <property type="protein sequence ID" value="RAI02982.1"/>
    <property type="molecule type" value="Genomic_DNA"/>
</dbReference>
<dbReference type="InterPro" id="IPR050307">
    <property type="entry name" value="Sterol_Desaturase_Related"/>
</dbReference>
<dbReference type="GO" id="GO:0008610">
    <property type="term" value="P:lipid biosynthetic process"/>
    <property type="evidence" value="ECO:0007669"/>
    <property type="project" value="InterPro"/>
</dbReference>
<evidence type="ECO:0000256" key="4">
    <source>
        <dbReference type="ARBA" id="ARBA00023136"/>
    </source>
</evidence>
<dbReference type="GO" id="GO:0016020">
    <property type="term" value="C:membrane"/>
    <property type="evidence" value="ECO:0007669"/>
    <property type="project" value="UniProtKB-SubCell"/>
</dbReference>
<proteinExistence type="predicted"/>
<dbReference type="GO" id="GO:0005506">
    <property type="term" value="F:iron ion binding"/>
    <property type="evidence" value="ECO:0007669"/>
    <property type="project" value="InterPro"/>
</dbReference>
<evidence type="ECO:0000256" key="2">
    <source>
        <dbReference type="ARBA" id="ARBA00022692"/>
    </source>
</evidence>
<organism evidence="7 8">
    <name type="scientific">Acuticoccus sediminis</name>
    <dbReference type="NCBI Taxonomy" id="2184697"/>
    <lineage>
        <taxon>Bacteria</taxon>
        <taxon>Pseudomonadati</taxon>
        <taxon>Pseudomonadota</taxon>
        <taxon>Alphaproteobacteria</taxon>
        <taxon>Hyphomicrobiales</taxon>
        <taxon>Amorphaceae</taxon>
        <taxon>Acuticoccus</taxon>
    </lineage>
</organism>
<evidence type="ECO:0000256" key="3">
    <source>
        <dbReference type="ARBA" id="ARBA00022989"/>
    </source>
</evidence>
<feature type="transmembrane region" description="Helical" evidence="5">
    <location>
        <begin position="60"/>
        <end position="84"/>
    </location>
</feature>
<keyword evidence="2 5" id="KW-0812">Transmembrane</keyword>
<accession>A0A8B2P1H1</accession>
<comment type="caution">
    <text evidence="7">The sequence shown here is derived from an EMBL/GenBank/DDBJ whole genome shotgun (WGS) entry which is preliminary data.</text>
</comment>
<dbReference type="GO" id="GO:0016491">
    <property type="term" value="F:oxidoreductase activity"/>
    <property type="evidence" value="ECO:0007669"/>
    <property type="project" value="InterPro"/>
</dbReference>
<name>A0A8B2P1H1_9HYPH</name>
<dbReference type="AlphaFoldDB" id="A0A8B2P1H1"/>
<reference evidence="7 8" key="1">
    <citation type="submission" date="2018-05" db="EMBL/GenBank/DDBJ databases">
        <title>Acuticoccus sediminis sp. nov., isolated from deep-sea sediment of Indian Ocean.</title>
        <authorList>
            <person name="Liu X."/>
            <person name="Lai Q."/>
            <person name="Du Y."/>
            <person name="Sun F."/>
            <person name="Zhang X."/>
            <person name="Wang S."/>
            <person name="Shao Z."/>
        </authorList>
    </citation>
    <scope>NUCLEOTIDE SEQUENCE [LARGE SCALE GENOMIC DNA]</scope>
    <source>
        <strain evidence="7 8">PTG4-2</strain>
    </source>
</reference>
<feature type="domain" description="Fatty acid hydroxylase" evidence="6">
    <location>
        <begin position="99"/>
        <end position="230"/>
    </location>
</feature>
<evidence type="ECO:0000259" key="6">
    <source>
        <dbReference type="Pfam" id="PF04116"/>
    </source>
</evidence>
<keyword evidence="8" id="KW-1185">Reference proteome</keyword>
<feature type="transmembrane region" description="Helical" evidence="5">
    <location>
        <begin position="12"/>
        <end position="33"/>
    </location>
</feature>
<keyword evidence="3 5" id="KW-1133">Transmembrane helix</keyword>